<dbReference type="SUPFAM" id="SSF63829">
    <property type="entry name" value="Calcium-dependent phosphotriesterase"/>
    <property type="match status" value="1"/>
</dbReference>
<accession>A0A1C5HRQ5</accession>
<dbReference type="Proteomes" id="UP000198215">
    <property type="component" value="Chromosome I"/>
</dbReference>
<gene>
    <name evidence="2" type="ORF">GA0070614_1681</name>
</gene>
<keyword evidence="1" id="KW-0732">Signal</keyword>
<dbReference type="EMBL" id="LT607753">
    <property type="protein sequence ID" value="SCG48642.1"/>
    <property type="molecule type" value="Genomic_DNA"/>
</dbReference>
<name>A0A1C5HRQ5_9ACTN</name>
<sequence length="308" mass="32328">MRRFLASLLVPLITVVVTGSTGGPAAATGAFPTTISLPDGFAPEGLTIGRGTTVYVGSILDGAVWRGDLRTGRGAVFIPGTPGTDKAGLKVDRHNRLWTADFSGGGATVYDARTGARLQQYRFTDQPGSLINDVVITRTAAYFTDSTRPVLYVVPVGPGDRLPEADAFEVLTLSGPAADAGAFNNGIVALPDGDLLVVQMLLGRLVRVDATTGGSRVVDLGGYSLSRGDGLVLRGHTLHVIRNLTNLAAEIRLDATFTSGTLVRELDSPAFQVPATGDRLGSSLYVVNGRFDTAPAPDVEYHIVRLPL</sequence>
<reference evidence="3" key="1">
    <citation type="submission" date="2016-06" db="EMBL/GenBank/DDBJ databases">
        <authorList>
            <person name="Varghese N."/>
            <person name="Submissions Spin"/>
        </authorList>
    </citation>
    <scope>NUCLEOTIDE SEQUENCE [LARGE SCALE GENOMIC DNA]</scope>
    <source>
        <strain evidence="3">DSM 45161</strain>
    </source>
</reference>
<proteinExistence type="predicted"/>
<dbReference type="AlphaFoldDB" id="A0A1C5HRQ5"/>
<feature type="signal peptide" evidence="1">
    <location>
        <begin position="1"/>
        <end position="26"/>
    </location>
</feature>
<dbReference type="OrthoDB" id="504981at2"/>
<keyword evidence="3" id="KW-1185">Reference proteome</keyword>
<dbReference type="RefSeq" id="WP_157744959.1">
    <property type="nucleotide sequence ID" value="NZ_LT607753.1"/>
</dbReference>
<dbReference type="Gene3D" id="2.120.10.30">
    <property type="entry name" value="TolB, C-terminal domain"/>
    <property type="match status" value="1"/>
</dbReference>
<evidence type="ECO:0000313" key="3">
    <source>
        <dbReference type="Proteomes" id="UP000198215"/>
    </source>
</evidence>
<protein>
    <submittedName>
        <fullName evidence="2">Sugar lactone lactonase YvrE</fullName>
    </submittedName>
</protein>
<organism evidence="2 3">
    <name type="scientific">Micromonospora coxensis</name>
    <dbReference type="NCBI Taxonomy" id="356852"/>
    <lineage>
        <taxon>Bacteria</taxon>
        <taxon>Bacillati</taxon>
        <taxon>Actinomycetota</taxon>
        <taxon>Actinomycetes</taxon>
        <taxon>Micromonosporales</taxon>
        <taxon>Micromonosporaceae</taxon>
        <taxon>Micromonospora</taxon>
    </lineage>
</organism>
<evidence type="ECO:0000256" key="1">
    <source>
        <dbReference type="SAM" id="SignalP"/>
    </source>
</evidence>
<evidence type="ECO:0000313" key="2">
    <source>
        <dbReference type="EMBL" id="SCG48642.1"/>
    </source>
</evidence>
<feature type="chain" id="PRO_5008717967" evidence="1">
    <location>
        <begin position="27"/>
        <end position="308"/>
    </location>
</feature>
<dbReference type="InterPro" id="IPR011042">
    <property type="entry name" value="6-blade_b-propeller_TolB-like"/>
</dbReference>